<feature type="transmembrane region" description="Helical" evidence="7">
    <location>
        <begin position="224"/>
        <end position="249"/>
    </location>
</feature>
<keyword evidence="3 7" id="KW-0812">Transmembrane</keyword>
<keyword evidence="4" id="KW-0378">Hydrolase</keyword>
<dbReference type="PANTHER" id="PTHR46187">
    <property type="entry name" value="ALKALINE CERAMIDASE 3"/>
    <property type="match status" value="1"/>
</dbReference>
<feature type="transmembrane region" description="Helical" evidence="7">
    <location>
        <begin position="154"/>
        <end position="173"/>
    </location>
</feature>
<keyword evidence="5 7" id="KW-1133">Transmembrane helix</keyword>
<sequence>MAVTPFVVCLTLSSISLLTTSLYFFATPESLQARQTSRTDWGRWGPPTAEFNWCEPDYPPGFYFIAEPWNTFTSLLYCLSAFLAFRLNSSFLSRPLLLILLFISLIGIGSALFHGSLLYSTQLLDEIPMAYLVFAAAHLLYARGQPRPSATRALAPYLIAASAAAMTVLLWTADSGPLFTATRGFLTLSFTFCFIFIFSVGAKLSKEVREAGGSGEDVTFLFELAFWSFVLAILAWVLDIVCCPLLQSLPLGLPYPHLHALGWHLFSAFGLYFIFLTLAVHDCRVTRGQDVCIKYGWLPAIQRARRNVD</sequence>
<comment type="similarity">
    <text evidence="2">Belongs to the alkaline ceramidase family.</text>
</comment>
<protein>
    <recommendedName>
        <fullName evidence="10">Ceramidase</fullName>
    </recommendedName>
</protein>
<feature type="transmembrane region" description="Helical" evidence="7">
    <location>
        <begin position="261"/>
        <end position="280"/>
    </location>
</feature>
<evidence type="ECO:0000256" key="7">
    <source>
        <dbReference type="SAM" id="Phobius"/>
    </source>
</evidence>
<feature type="transmembrane region" description="Helical" evidence="7">
    <location>
        <begin position="62"/>
        <end position="85"/>
    </location>
</feature>
<evidence type="ECO:0000256" key="1">
    <source>
        <dbReference type="ARBA" id="ARBA00004141"/>
    </source>
</evidence>
<evidence type="ECO:0000256" key="5">
    <source>
        <dbReference type="ARBA" id="ARBA00022989"/>
    </source>
</evidence>
<dbReference type="EMBL" id="BRYB01006616">
    <property type="protein sequence ID" value="GMI53274.1"/>
    <property type="molecule type" value="Genomic_DNA"/>
</dbReference>
<gene>
    <name evidence="8" type="ORF">TeGR_g15180</name>
</gene>
<evidence type="ECO:0000256" key="3">
    <source>
        <dbReference type="ARBA" id="ARBA00022692"/>
    </source>
</evidence>
<comment type="caution">
    <text evidence="8">The sequence shown here is derived from an EMBL/GenBank/DDBJ whole genome shotgun (WGS) entry which is preliminary data.</text>
</comment>
<dbReference type="PANTHER" id="PTHR46187:SF3">
    <property type="entry name" value="ALKALINE CERAMIDASE 3"/>
    <property type="match status" value="1"/>
</dbReference>
<evidence type="ECO:0000256" key="6">
    <source>
        <dbReference type="ARBA" id="ARBA00023136"/>
    </source>
</evidence>
<dbReference type="Pfam" id="PF05875">
    <property type="entry name" value="Ceramidase"/>
    <property type="match status" value="1"/>
</dbReference>
<reference evidence="8 9" key="1">
    <citation type="journal article" date="2023" name="Commun. Biol.">
        <title>Genome analysis of Parmales, the sister group of diatoms, reveals the evolutionary specialization of diatoms from phago-mixotrophs to photoautotrophs.</title>
        <authorList>
            <person name="Ban H."/>
            <person name="Sato S."/>
            <person name="Yoshikawa S."/>
            <person name="Yamada K."/>
            <person name="Nakamura Y."/>
            <person name="Ichinomiya M."/>
            <person name="Sato N."/>
            <person name="Blanc-Mathieu R."/>
            <person name="Endo H."/>
            <person name="Kuwata A."/>
            <person name="Ogata H."/>
        </authorList>
    </citation>
    <scope>NUCLEOTIDE SEQUENCE [LARGE SCALE GENOMIC DNA]</scope>
</reference>
<dbReference type="Proteomes" id="UP001165060">
    <property type="component" value="Unassembled WGS sequence"/>
</dbReference>
<feature type="transmembrane region" description="Helical" evidence="7">
    <location>
        <begin position="185"/>
        <end position="204"/>
    </location>
</feature>
<keyword evidence="9" id="KW-1185">Reference proteome</keyword>
<feature type="transmembrane region" description="Helical" evidence="7">
    <location>
        <begin position="97"/>
        <end position="117"/>
    </location>
</feature>
<evidence type="ECO:0000313" key="9">
    <source>
        <dbReference type="Proteomes" id="UP001165060"/>
    </source>
</evidence>
<proteinExistence type="inferred from homology"/>
<evidence type="ECO:0008006" key="10">
    <source>
        <dbReference type="Google" id="ProtNLM"/>
    </source>
</evidence>
<evidence type="ECO:0000256" key="4">
    <source>
        <dbReference type="ARBA" id="ARBA00022801"/>
    </source>
</evidence>
<organism evidence="8 9">
    <name type="scientific">Tetraparma gracilis</name>
    <dbReference type="NCBI Taxonomy" id="2962635"/>
    <lineage>
        <taxon>Eukaryota</taxon>
        <taxon>Sar</taxon>
        <taxon>Stramenopiles</taxon>
        <taxon>Ochrophyta</taxon>
        <taxon>Bolidophyceae</taxon>
        <taxon>Parmales</taxon>
        <taxon>Triparmaceae</taxon>
        <taxon>Tetraparma</taxon>
    </lineage>
</organism>
<feature type="transmembrane region" description="Helical" evidence="7">
    <location>
        <begin position="123"/>
        <end position="142"/>
    </location>
</feature>
<evidence type="ECO:0000313" key="8">
    <source>
        <dbReference type="EMBL" id="GMI53274.1"/>
    </source>
</evidence>
<accession>A0ABQ6NC07</accession>
<evidence type="ECO:0000256" key="2">
    <source>
        <dbReference type="ARBA" id="ARBA00009780"/>
    </source>
</evidence>
<name>A0ABQ6NC07_9STRA</name>
<keyword evidence="6 7" id="KW-0472">Membrane</keyword>
<comment type="subcellular location">
    <subcellularLocation>
        <location evidence="1">Membrane</location>
        <topology evidence="1">Multi-pass membrane protein</topology>
    </subcellularLocation>
</comment>
<dbReference type="InterPro" id="IPR008901">
    <property type="entry name" value="ACER"/>
</dbReference>